<reference evidence="1 2" key="1">
    <citation type="submission" date="2022-07" db="EMBL/GenBank/DDBJ databases">
        <title>Photobacterium pectinilyticum sp. nov., a marine bacterium isolated from surface seawater of Qingdao offshore.</title>
        <authorList>
            <person name="Wang X."/>
        </authorList>
    </citation>
    <scope>NUCLEOTIDE SEQUENCE [LARGE SCALE GENOMIC DNA]</scope>
    <source>
        <strain evidence="1 2">ZSDE20</strain>
    </source>
</reference>
<organism evidence="1 2">
    <name type="scientific">Photobacterium pectinilyticum</name>
    <dbReference type="NCBI Taxonomy" id="2906793"/>
    <lineage>
        <taxon>Bacteria</taxon>
        <taxon>Pseudomonadati</taxon>
        <taxon>Pseudomonadota</taxon>
        <taxon>Gammaproteobacteria</taxon>
        <taxon>Vibrionales</taxon>
        <taxon>Vibrionaceae</taxon>
        <taxon>Photobacterium</taxon>
    </lineage>
</organism>
<accession>A0ABT1N2F1</accession>
<dbReference type="Proteomes" id="UP001524460">
    <property type="component" value="Unassembled WGS sequence"/>
</dbReference>
<keyword evidence="2" id="KW-1185">Reference proteome</keyword>
<proteinExistence type="predicted"/>
<name>A0ABT1N2F1_9GAMM</name>
<evidence type="ECO:0000313" key="2">
    <source>
        <dbReference type="Proteomes" id="UP001524460"/>
    </source>
</evidence>
<evidence type="ECO:0000313" key="1">
    <source>
        <dbReference type="EMBL" id="MCQ1058049.1"/>
    </source>
</evidence>
<dbReference type="EMBL" id="JANEYT010000014">
    <property type="protein sequence ID" value="MCQ1058049.1"/>
    <property type="molecule type" value="Genomic_DNA"/>
</dbReference>
<gene>
    <name evidence="1" type="ORF">NHN17_08260</name>
</gene>
<comment type="caution">
    <text evidence="1">The sequence shown here is derived from an EMBL/GenBank/DDBJ whole genome shotgun (WGS) entry which is preliminary data.</text>
</comment>
<sequence>MIEEPMTLVPFSDLNQWLEDLEHVIGDQAYLSKMAISRQQLQRRLHKFGWSFSSITNYVLCNQAIKHMQADLSVKEIAE</sequence>
<protein>
    <submittedName>
        <fullName evidence="1">Uncharacterized protein</fullName>
    </submittedName>
</protein>